<dbReference type="EMBL" id="JAOPGA020001042">
    <property type="protein sequence ID" value="KAL0484430.1"/>
    <property type="molecule type" value="Genomic_DNA"/>
</dbReference>
<protein>
    <recommendedName>
        <fullName evidence="4">ribonuclease Z</fullName>
        <ecNumber evidence="4">3.1.26.11</ecNumber>
    </recommendedName>
</protein>
<keyword evidence="6" id="KW-0540">Nuclease</keyword>
<evidence type="ECO:0000313" key="12">
    <source>
        <dbReference type="Proteomes" id="UP001431209"/>
    </source>
</evidence>
<dbReference type="GO" id="GO:0005739">
    <property type="term" value="C:mitochondrion"/>
    <property type="evidence" value="ECO:0007669"/>
    <property type="project" value="TreeGrafter"/>
</dbReference>
<dbReference type="GO" id="GO:1990180">
    <property type="term" value="P:mitochondrial tRNA 3'-end processing"/>
    <property type="evidence" value="ECO:0007669"/>
    <property type="project" value="TreeGrafter"/>
</dbReference>
<dbReference type="GO" id="GO:0042781">
    <property type="term" value="F:3'-tRNA processing endoribonuclease activity"/>
    <property type="evidence" value="ECO:0007669"/>
    <property type="project" value="UniProtKB-EC"/>
</dbReference>
<dbReference type="GO" id="GO:0046872">
    <property type="term" value="F:metal ion binding"/>
    <property type="evidence" value="ECO:0007669"/>
    <property type="project" value="UniProtKB-KW"/>
</dbReference>
<evidence type="ECO:0000256" key="5">
    <source>
        <dbReference type="ARBA" id="ARBA00022694"/>
    </source>
</evidence>
<evidence type="ECO:0000256" key="6">
    <source>
        <dbReference type="ARBA" id="ARBA00022722"/>
    </source>
</evidence>
<evidence type="ECO:0000256" key="1">
    <source>
        <dbReference type="ARBA" id="ARBA00000402"/>
    </source>
</evidence>
<keyword evidence="5" id="KW-0819">tRNA processing</keyword>
<comment type="caution">
    <text evidence="11">The sequence shown here is derived from an EMBL/GenBank/DDBJ whole genome shotgun (WGS) entry which is preliminary data.</text>
</comment>
<evidence type="ECO:0000256" key="9">
    <source>
        <dbReference type="ARBA" id="ARBA00022801"/>
    </source>
</evidence>
<dbReference type="InterPro" id="IPR036866">
    <property type="entry name" value="RibonucZ/Hydroxyglut_hydro"/>
</dbReference>
<evidence type="ECO:0000256" key="10">
    <source>
        <dbReference type="ARBA" id="ARBA00022833"/>
    </source>
</evidence>
<dbReference type="SUPFAM" id="SSF56281">
    <property type="entry name" value="Metallo-hydrolase/oxidoreductase"/>
    <property type="match status" value="2"/>
</dbReference>
<keyword evidence="8" id="KW-0255">Endonuclease</keyword>
<evidence type="ECO:0000256" key="7">
    <source>
        <dbReference type="ARBA" id="ARBA00022723"/>
    </source>
</evidence>
<dbReference type="CDD" id="cd07718">
    <property type="entry name" value="RNaseZ_ELAC1_ELAC2-C-term-like_MBL-fold"/>
    <property type="match status" value="1"/>
</dbReference>
<comment type="similarity">
    <text evidence="3">Belongs to the RNase Z family.</text>
</comment>
<sequence>PQNFFQYLCTLKTFVKRSNFTIFLNEVTKTSGDEFSVIYETNALKVRALLLTAEQKQPMQCDSVNDFEASETTYEPPQKKPKLDFSEQLHFDRMKVTKTEYSYKGKLNIRVDQPKTDMSIKPERSAVCYICKLPDIPGKFDAKKALALGLKKGPSYGKLTKGESVTTEEGVTITPDQVISPSTSGPIFVIINCPLDEMVEQLVHDPRWSTFFDTVCCMIHITPQNIFNQALYKEFVRKFSKTNHIVLNKESCTQHNTVYLSSRTIQKKLNLLSNDMFPLTASQQHIDPQHGFTCAENLQKFILTPINQQGINHEEAKQFLEDEPIEHTTITTIPCVPQPNNKWEQMVQSMSDTDFEVTFLGTGAALPSKYRNVSGILINLFERGGIILDCGEGTLGQLHRVYGAETENILKNIKVLWISHLHADHHLGVCKLLYRRSLLTSNKVVLIAPKALETFLIESSACMGIDFNFVNFVTINQLINQQNDNEFVHIRNIREHLNVDFKVVPVDHSCKDSFAAILRINDKFPIIYSGDTRPCLNLMKIKECGILIHEATFEDELGEEAIKKKHSTFGEAIHVGGEMDAWRILLTHFSQRYPKIPVLEGEFGIRSMIIFDLMKINAKQMRDLPSYLEPLRLLFAEELEKLQKERGKEDDV</sequence>
<dbReference type="PANTHER" id="PTHR12553">
    <property type="entry name" value="ZINC PHOSPHODIESTERASE ELAC PROTEIN 2"/>
    <property type="match status" value="1"/>
</dbReference>
<name>A0AAW2Z4Q0_9EUKA</name>
<comment type="catalytic activity">
    <reaction evidence="1">
        <text>Endonucleolytic cleavage of RNA, removing extra 3' nucleotides from tRNA precursor, generating 3' termini of tRNAs. A 3'-hydroxy group is left at the tRNA terminus and a 5'-phosphoryl group is left at the trailer molecule.</text>
        <dbReference type="EC" id="3.1.26.11"/>
    </reaction>
</comment>
<proteinExistence type="inferred from homology"/>
<keyword evidence="10" id="KW-0862">Zinc</keyword>
<evidence type="ECO:0000256" key="2">
    <source>
        <dbReference type="ARBA" id="ARBA00001947"/>
    </source>
</evidence>
<dbReference type="Gene3D" id="3.60.15.10">
    <property type="entry name" value="Ribonuclease Z/Hydroxyacylglutathione hydrolase-like"/>
    <property type="match status" value="2"/>
</dbReference>
<gene>
    <name evidence="11" type="ORF">AKO1_005177</name>
</gene>
<accession>A0AAW2Z4Q0</accession>
<dbReference type="AlphaFoldDB" id="A0AAW2Z4Q0"/>
<comment type="cofactor">
    <cofactor evidence="2">
        <name>Zn(2+)</name>
        <dbReference type="ChEBI" id="CHEBI:29105"/>
    </cofactor>
</comment>
<dbReference type="Proteomes" id="UP001431209">
    <property type="component" value="Unassembled WGS sequence"/>
</dbReference>
<evidence type="ECO:0000256" key="3">
    <source>
        <dbReference type="ARBA" id="ARBA00007823"/>
    </source>
</evidence>
<reference evidence="11 12" key="1">
    <citation type="submission" date="2024-03" db="EMBL/GenBank/DDBJ databases">
        <title>The Acrasis kona genome and developmental transcriptomes reveal deep origins of eukaryotic multicellular pathways.</title>
        <authorList>
            <person name="Sheikh S."/>
            <person name="Fu C.-J."/>
            <person name="Brown M.W."/>
            <person name="Baldauf S.L."/>
        </authorList>
    </citation>
    <scope>NUCLEOTIDE SEQUENCE [LARGE SCALE GENOMIC DNA]</scope>
    <source>
        <strain evidence="11 12">ATCC MYA-3509</strain>
    </source>
</reference>
<feature type="non-terminal residue" evidence="11">
    <location>
        <position position="1"/>
    </location>
</feature>
<evidence type="ECO:0000256" key="8">
    <source>
        <dbReference type="ARBA" id="ARBA00022759"/>
    </source>
</evidence>
<dbReference type="EC" id="3.1.26.11" evidence="4"/>
<evidence type="ECO:0000256" key="4">
    <source>
        <dbReference type="ARBA" id="ARBA00012477"/>
    </source>
</evidence>
<dbReference type="InterPro" id="IPR047151">
    <property type="entry name" value="RNZ2-like"/>
</dbReference>
<evidence type="ECO:0000313" key="11">
    <source>
        <dbReference type="EMBL" id="KAL0484430.1"/>
    </source>
</evidence>
<dbReference type="Pfam" id="PF23023">
    <property type="entry name" value="Anti-Pycsar_Apyc1"/>
    <property type="match status" value="1"/>
</dbReference>
<keyword evidence="9" id="KW-0378">Hydrolase</keyword>
<keyword evidence="7" id="KW-0479">Metal-binding</keyword>
<keyword evidence="12" id="KW-1185">Reference proteome</keyword>
<dbReference type="PANTHER" id="PTHR12553:SF49">
    <property type="entry name" value="ZINC PHOSPHODIESTERASE ELAC PROTEIN 2"/>
    <property type="match status" value="1"/>
</dbReference>
<organism evidence="11 12">
    <name type="scientific">Acrasis kona</name>
    <dbReference type="NCBI Taxonomy" id="1008807"/>
    <lineage>
        <taxon>Eukaryota</taxon>
        <taxon>Discoba</taxon>
        <taxon>Heterolobosea</taxon>
        <taxon>Tetramitia</taxon>
        <taxon>Eutetramitia</taxon>
        <taxon>Acrasidae</taxon>
        <taxon>Acrasis</taxon>
    </lineage>
</organism>